<keyword evidence="3" id="KW-0472">Membrane</keyword>
<keyword evidence="1" id="KW-0863">Zinc-finger</keyword>
<dbReference type="PROSITE" id="PS50966">
    <property type="entry name" value="ZF_SWIM"/>
    <property type="match status" value="1"/>
</dbReference>
<feature type="region of interest" description="Disordered" evidence="2">
    <location>
        <begin position="890"/>
        <end position="912"/>
    </location>
</feature>
<evidence type="ECO:0000256" key="1">
    <source>
        <dbReference type="PROSITE-ProRule" id="PRU00325"/>
    </source>
</evidence>
<name>A0AAV8G338_9POAL</name>
<feature type="domain" description="SWIM-type" evidence="4">
    <location>
        <begin position="676"/>
        <end position="713"/>
    </location>
</feature>
<organism evidence="5 6">
    <name type="scientific">Rhynchospora pubera</name>
    <dbReference type="NCBI Taxonomy" id="906938"/>
    <lineage>
        <taxon>Eukaryota</taxon>
        <taxon>Viridiplantae</taxon>
        <taxon>Streptophyta</taxon>
        <taxon>Embryophyta</taxon>
        <taxon>Tracheophyta</taxon>
        <taxon>Spermatophyta</taxon>
        <taxon>Magnoliopsida</taxon>
        <taxon>Liliopsida</taxon>
        <taxon>Poales</taxon>
        <taxon>Cyperaceae</taxon>
        <taxon>Cyperoideae</taxon>
        <taxon>Rhynchosporeae</taxon>
        <taxon>Rhynchospora</taxon>
    </lineage>
</organism>
<dbReference type="GO" id="GO:0008270">
    <property type="term" value="F:zinc ion binding"/>
    <property type="evidence" value="ECO:0007669"/>
    <property type="project" value="UniProtKB-KW"/>
</dbReference>
<proteinExistence type="predicted"/>
<keyword evidence="6" id="KW-1185">Reference proteome</keyword>
<accession>A0AAV8G338</accession>
<gene>
    <name evidence="5" type="ORF">LUZ62_049037</name>
</gene>
<evidence type="ECO:0000313" key="6">
    <source>
        <dbReference type="Proteomes" id="UP001140206"/>
    </source>
</evidence>
<keyword evidence="1" id="KW-0862">Zinc</keyword>
<keyword evidence="1" id="KW-0479">Metal-binding</keyword>
<dbReference type="InterPro" id="IPR007527">
    <property type="entry name" value="Znf_SWIM"/>
</dbReference>
<dbReference type="PANTHER" id="PTHR33977:SF1">
    <property type="entry name" value="ZINC ION BINDING PROTEIN"/>
    <property type="match status" value="1"/>
</dbReference>
<reference evidence="5" key="1">
    <citation type="submission" date="2022-08" db="EMBL/GenBank/DDBJ databases">
        <authorList>
            <person name="Marques A."/>
        </authorList>
    </citation>
    <scope>NUCLEOTIDE SEQUENCE</scope>
    <source>
        <strain evidence="5">RhyPub2mFocal</strain>
        <tissue evidence="5">Leaves</tissue>
    </source>
</reference>
<evidence type="ECO:0000259" key="4">
    <source>
        <dbReference type="PROSITE" id="PS50966"/>
    </source>
</evidence>
<feature type="transmembrane region" description="Helical" evidence="3">
    <location>
        <begin position="79"/>
        <end position="99"/>
    </location>
</feature>
<dbReference type="EMBL" id="JAMFTS010000002">
    <property type="protein sequence ID" value="KAJ4797791.1"/>
    <property type="molecule type" value="Genomic_DNA"/>
</dbReference>
<dbReference type="AlphaFoldDB" id="A0AAV8G338"/>
<comment type="caution">
    <text evidence="5">The sequence shown here is derived from an EMBL/GenBank/DDBJ whole genome shotgun (WGS) entry which is preliminary data.</text>
</comment>
<protein>
    <submittedName>
        <fullName evidence="5">Zinc ion binding protein</fullName>
    </submittedName>
</protein>
<evidence type="ECO:0000256" key="3">
    <source>
        <dbReference type="SAM" id="Phobius"/>
    </source>
</evidence>
<keyword evidence="3" id="KW-1133">Transmembrane helix</keyword>
<evidence type="ECO:0000256" key="2">
    <source>
        <dbReference type="SAM" id="MobiDB-lite"/>
    </source>
</evidence>
<evidence type="ECO:0000313" key="5">
    <source>
        <dbReference type="EMBL" id="KAJ4797791.1"/>
    </source>
</evidence>
<keyword evidence="3" id="KW-0812">Transmembrane</keyword>
<dbReference type="PANTHER" id="PTHR33977">
    <property type="entry name" value="ZINC ION BINDING PROTEIN"/>
    <property type="match status" value="1"/>
</dbReference>
<dbReference type="Proteomes" id="UP001140206">
    <property type="component" value="Chromosome 2"/>
</dbReference>
<sequence length="912" mass="103659">MSLSLALRLVLTRKPCLDLGRVKVNGLVRTYCQSVSRRRRGRKEGGDWIGPTGHGHHLQAPVKLRAYGLGRKMRSLSVVNCYVSPFLLSFSFFLPFGLLSTGGFSSLLMARWDAILSLPVQNPPTPELSAAHITWSKVEGWKDTIDRLALIPYSRVNDFVRGESNNKHCPTRFHIEARRKRSTHSACKPKVDGILEYILYWCSFGPDDHRKGGVVRPSRAYAVHRKTPAGRPNTKRGCTCHFIVKRLIAEPSVALIIYNKDKHVDKNGLPCHGSMDQKAAGTRAMFAPYISDEFKLQVMSLLHVGVPVETIMQRHTEAVERQGGPSNRDDLLTHRCVRRMERKIRRTTYELDMDDAVSVSMWVENNHDQVFFYEDYSKSDTFVLGIQTDWQLQQMICYGNRSLLASDSKFGSNKLKYPVYSVLVFDSDKNAIPVAWIITPKFANSEIHRWLGTLYHRVRTKDPTWQLGGFIIDDPLADLFTIKELLQCSVLISFWRLRRAWHKNLLMKCSDMETCAMMSKQLGEALHSICDGTGDVGLFEAFLERFVGCAEFSDYFKATWFPRLGVWIKALRSLPSATSEVTSAIESYHHLLKIRLLNEKDQFVYQRADWLVQKLSTKVHSYYWLDEYSEKEIFSRYWKDEWKRGLSAWREGSQIPAADIKIEPNCAKVVCQKNREMAHVVLNPGSEFALCDCTWSKAGYICKHAASSTKVYRERGLVGPSMSMICYNRALMSMLDCVPSDCLVRDHAVGLAVRVREELVSLLCSKEKKDKEIGVRESQQSSGKIENEFCISKDDDTEASEKRAEKNGVMEKSGHGLNVEVQADVMDIDAQCNNEKSDHYCDATAVNSAEKTGDKSNDKKDIREDEIIEIHPSEPSQQMEVDISEKDMCVSEKSLQDVDIANGSVENSDKVE</sequence>